<evidence type="ECO:0000313" key="4">
    <source>
        <dbReference type="EMBL" id="GFN01079.1"/>
    </source>
</evidence>
<comment type="similarity">
    <text evidence="1 2">Belongs to the anti-sigma-factor antagonist family.</text>
</comment>
<gene>
    <name evidence="4" type="ORF">Sfulv_58890</name>
</gene>
<dbReference type="Proteomes" id="UP000498980">
    <property type="component" value="Unassembled WGS sequence"/>
</dbReference>
<dbReference type="InterPro" id="IPR002645">
    <property type="entry name" value="STAS_dom"/>
</dbReference>
<evidence type="ECO:0000256" key="2">
    <source>
        <dbReference type="RuleBase" id="RU003749"/>
    </source>
</evidence>
<dbReference type="GO" id="GO:0043856">
    <property type="term" value="F:anti-sigma factor antagonist activity"/>
    <property type="evidence" value="ECO:0007669"/>
    <property type="project" value="InterPro"/>
</dbReference>
<feature type="domain" description="STAS" evidence="3">
    <location>
        <begin position="18"/>
        <end position="115"/>
    </location>
</feature>
<proteinExistence type="inferred from homology"/>
<evidence type="ECO:0000313" key="5">
    <source>
        <dbReference type="Proteomes" id="UP000498980"/>
    </source>
</evidence>
<keyword evidence="5" id="KW-1185">Reference proteome</keyword>
<protein>
    <recommendedName>
        <fullName evidence="2">Anti-sigma factor antagonist</fullName>
    </recommendedName>
</protein>
<dbReference type="PANTHER" id="PTHR33495:SF2">
    <property type="entry name" value="ANTI-SIGMA FACTOR ANTAGONIST TM_1081-RELATED"/>
    <property type="match status" value="1"/>
</dbReference>
<dbReference type="Pfam" id="PF01740">
    <property type="entry name" value="STAS"/>
    <property type="match status" value="1"/>
</dbReference>
<accession>A0A7J0CFB5</accession>
<comment type="caution">
    <text evidence="4">The sequence shown here is derived from an EMBL/GenBank/DDBJ whole genome shotgun (WGS) entry which is preliminary data.</text>
</comment>
<dbReference type="InterPro" id="IPR003658">
    <property type="entry name" value="Anti-sigma_ant"/>
</dbReference>
<dbReference type="SUPFAM" id="SSF52091">
    <property type="entry name" value="SpoIIaa-like"/>
    <property type="match status" value="1"/>
</dbReference>
<dbReference type="Gene3D" id="3.30.750.24">
    <property type="entry name" value="STAS domain"/>
    <property type="match status" value="1"/>
</dbReference>
<evidence type="ECO:0000256" key="1">
    <source>
        <dbReference type="ARBA" id="ARBA00009013"/>
    </source>
</evidence>
<dbReference type="InterPro" id="IPR036513">
    <property type="entry name" value="STAS_dom_sf"/>
</dbReference>
<reference evidence="4 5" key="1">
    <citation type="submission" date="2020-05" db="EMBL/GenBank/DDBJ databases">
        <title>Whole genome shotgun sequence of Streptomyces fulvorobeus NBRC 15897.</title>
        <authorList>
            <person name="Komaki H."/>
            <person name="Tamura T."/>
        </authorList>
    </citation>
    <scope>NUCLEOTIDE SEQUENCE [LARGE SCALE GENOMIC DNA]</scope>
    <source>
        <strain evidence="4 5">NBRC 15897</strain>
    </source>
</reference>
<dbReference type="EMBL" id="BLWC01000001">
    <property type="protein sequence ID" value="GFN01079.1"/>
    <property type="molecule type" value="Genomic_DNA"/>
</dbReference>
<dbReference type="PANTHER" id="PTHR33495">
    <property type="entry name" value="ANTI-SIGMA FACTOR ANTAGONIST TM_1081-RELATED-RELATED"/>
    <property type="match status" value="1"/>
</dbReference>
<evidence type="ECO:0000259" key="3">
    <source>
        <dbReference type="PROSITE" id="PS50801"/>
    </source>
</evidence>
<dbReference type="PROSITE" id="PS50801">
    <property type="entry name" value="STAS"/>
    <property type="match status" value="1"/>
</dbReference>
<name>A0A7J0CFB5_9ACTN</name>
<dbReference type="AlphaFoldDB" id="A0A7J0CFB5"/>
<organism evidence="4 5">
    <name type="scientific">Streptomyces fulvorobeus</name>
    <dbReference type="NCBI Taxonomy" id="284028"/>
    <lineage>
        <taxon>Bacteria</taxon>
        <taxon>Bacillati</taxon>
        <taxon>Actinomycetota</taxon>
        <taxon>Actinomycetes</taxon>
        <taxon>Kitasatosporales</taxon>
        <taxon>Streptomycetaceae</taxon>
        <taxon>Streptomyces</taxon>
    </lineage>
</organism>
<dbReference type="NCBIfam" id="TIGR00377">
    <property type="entry name" value="ant_ant_sig"/>
    <property type="match status" value="1"/>
</dbReference>
<sequence>MPVNRLVITPAVVGRDAVLALAGELDMGSETLLARAVREQIEAGCRRIVLDCVGISFCDSRGFSALLEARQQAREAKGALVLAAVPEQLQYVLTLLGADNIFTIASTVEQARLLLAASAADNESGPA</sequence>
<dbReference type="CDD" id="cd07043">
    <property type="entry name" value="STAS_anti-anti-sigma_factors"/>
    <property type="match status" value="1"/>
</dbReference>